<dbReference type="EC" id="1.2.1.3" evidence="5"/>
<dbReference type="Gene3D" id="3.40.605.10">
    <property type="entry name" value="Aldehyde Dehydrogenase, Chain A, domain 1"/>
    <property type="match status" value="1"/>
</dbReference>
<keyword evidence="4" id="KW-0520">NAD</keyword>
<dbReference type="PANTHER" id="PTHR43521:SF1">
    <property type="entry name" value="ALPHA-AMINOADIPIC SEMIALDEHYDE DEHYDROGENASE"/>
    <property type="match status" value="1"/>
</dbReference>
<dbReference type="PANTHER" id="PTHR43521">
    <property type="entry name" value="ALPHA-AMINOADIPIC SEMIALDEHYDE DEHYDROGENASE"/>
    <property type="match status" value="1"/>
</dbReference>
<dbReference type="Pfam" id="PF00171">
    <property type="entry name" value="Aldedh"/>
    <property type="match status" value="1"/>
</dbReference>
<sequence>MTVAARASSLSSASLQGVFQRLGLPTNPSIDEPLAGVFNGKWGGRGPIVDSINPATGELLARVREASAEDIEETFVATREAYKQWRSVPAPQRGVVLQEIGRALSERRDDLGAIVTLEMGKIKSEGQGEVQQEIIDMFDIAVGRSRSLSGGTYPSERENHFIVESCNPLGVVGVITAFNFPTAVYGWNFSLSFVCGNATVWKPAPTTSLCAIATTKIIASVLEKNNLPGALSALLCGGGEAGQAVVDDKRIDLVSFTGSEARGKKVGQDVQARFGRTILELGGNNAAIVLPDANLALALPSIAFAALGTAGQRCTTTRRLFLHSSIADSFLASLVAAYKSTASRIGDPLAEGTLIGPVHAQDGVNRYLAAIEQIKKDGGEILVGGKRAEVDAALSKGNWVEPTIVKVANGGRGFKMMQEETFAPILYVSTFETLEEAIELNNGVAQGLSSALFTQDLSNAFKWIGPEGSDTGIVNVNGSTSGAEVGAPFGGNKSTGWGRESGGDAWKQYARWSSCTINWSNKVGMSQGVSFD</sequence>
<organism evidence="9 10">
    <name type="scientific">Leucosporidium creatinivorum</name>
    <dbReference type="NCBI Taxonomy" id="106004"/>
    <lineage>
        <taxon>Eukaryota</taxon>
        <taxon>Fungi</taxon>
        <taxon>Dikarya</taxon>
        <taxon>Basidiomycota</taxon>
        <taxon>Pucciniomycotina</taxon>
        <taxon>Microbotryomycetes</taxon>
        <taxon>Leucosporidiales</taxon>
        <taxon>Leucosporidium</taxon>
    </lineage>
</organism>
<evidence type="ECO:0000256" key="2">
    <source>
        <dbReference type="ARBA" id="ARBA00011881"/>
    </source>
</evidence>
<gene>
    <name evidence="9" type="ORF">BCR35DRAFT_282114</name>
</gene>
<name>A0A1Y2ELI2_9BASI</name>
<dbReference type="FunFam" id="3.40.309.10:FF:000018">
    <property type="entry name" value="Alpha-aminoadipic semialdehyde dehydrogenase"/>
    <property type="match status" value="1"/>
</dbReference>
<dbReference type="PROSITE" id="PS00687">
    <property type="entry name" value="ALDEHYDE_DEHYDR_GLU"/>
    <property type="match status" value="1"/>
</dbReference>
<dbReference type="SUPFAM" id="SSF53720">
    <property type="entry name" value="ALDH-like"/>
    <property type="match status" value="1"/>
</dbReference>
<evidence type="ECO:0000256" key="5">
    <source>
        <dbReference type="ARBA" id="ARBA00024226"/>
    </source>
</evidence>
<dbReference type="InterPro" id="IPR044638">
    <property type="entry name" value="ALDH7A1-like"/>
</dbReference>
<comment type="similarity">
    <text evidence="1 7">Belongs to the aldehyde dehydrogenase family.</text>
</comment>
<accession>A0A1Y2ELI2</accession>
<keyword evidence="3 7" id="KW-0560">Oxidoreductase</keyword>
<dbReference type="EMBL" id="MCGR01000052">
    <property type="protein sequence ID" value="ORY72399.1"/>
    <property type="molecule type" value="Genomic_DNA"/>
</dbReference>
<feature type="domain" description="Aldehyde dehydrogenase" evidence="8">
    <location>
        <begin position="49"/>
        <end position="512"/>
    </location>
</feature>
<dbReference type="InterPro" id="IPR016161">
    <property type="entry name" value="Ald_DH/histidinol_DH"/>
</dbReference>
<dbReference type="Proteomes" id="UP000193467">
    <property type="component" value="Unassembled WGS sequence"/>
</dbReference>
<evidence type="ECO:0000256" key="1">
    <source>
        <dbReference type="ARBA" id="ARBA00009986"/>
    </source>
</evidence>
<evidence type="ECO:0000256" key="4">
    <source>
        <dbReference type="ARBA" id="ARBA00023027"/>
    </source>
</evidence>
<dbReference type="InterPro" id="IPR029510">
    <property type="entry name" value="Ald_DH_CS_GLU"/>
</dbReference>
<dbReference type="OrthoDB" id="310895at2759"/>
<evidence type="ECO:0000256" key="6">
    <source>
        <dbReference type="PROSITE-ProRule" id="PRU10007"/>
    </source>
</evidence>
<evidence type="ECO:0000256" key="3">
    <source>
        <dbReference type="ARBA" id="ARBA00023002"/>
    </source>
</evidence>
<dbReference type="InterPro" id="IPR016163">
    <property type="entry name" value="Ald_DH_C"/>
</dbReference>
<dbReference type="InParanoid" id="A0A1Y2ELI2"/>
<comment type="subunit">
    <text evidence="2">Homotetramer.</text>
</comment>
<dbReference type="GO" id="GO:0004029">
    <property type="term" value="F:aldehyde dehydrogenase (NAD+) activity"/>
    <property type="evidence" value="ECO:0007669"/>
    <property type="project" value="UniProtKB-EC"/>
</dbReference>
<dbReference type="AlphaFoldDB" id="A0A1Y2ELI2"/>
<proteinExistence type="inferred from homology"/>
<evidence type="ECO:0000313" key="10">
    <source>
        <dbReference type="Proteomes" id="UP000193467"/>
    </source>
</evidence>
<feature type="non-terminal residue" evidence="9">
    <location>
        <position position="532"/>
    </location>
</feature>
<reference evidence="9 10" key="1">
    <citation type="submission" date="2016-07" db="EMBL/GenBank/DDBJ databases">
        <title>Pervasive Adenine N6-methylation of Active Genes in Fungi.</title>
        <authorList>
            <consortium name="DOE Joint Genome Institute"/>
            <person name="Mondo S.J."/>
            <person name="Dannebaum R.O."/>
            <person name="Kuo R.C."/>
            <person name="Labutti K."/>
            <person name="Haridas S."/>
            <person name="Kuo A."/>
            <person name="Salamov A."/>
            <person name="Ahrendt S.R."/>
            <person name="Lipzen A."/>
            <person name="Sullivan W."/>
            <person name="Andreopoulos W.B."/>
            <person name="Clum A."/>
            <person name="Lindquist E."/>
            <person name="Daum C."/>
            <person name="Ramamoorthy G.K."/>
            <person name="Gryganskyi A."/>
            <person name="Culley D."/>
            <person name="Magnuson J.K."/>
            <person name="James T.Y."/>
            <person name="O'Malley M.A."/>
            <person name="Stajich J.E."/>
            <person name="Spatafora J.W."/>
            <person name="Visel A."/>
            <person name="Grigoriev I.V."/>
        </authorList>
    </citation>
    <scope>NUCLEOTIDE SEQUENCE [LARGE SCALE GENOMIC DNA]</scope>
    <source>
        <strain evidence="9 10">62-1032</strain>
    </source>
</reference>
<dbReference type="InterPro" id="IPR015590">
    <property type="entry name" value="Aldehyde_DH_dom"/>
</dbReference>
<evidence type="ECO:0000313" key="9">
    <source>
        <dbReference type="EMBL" id="ORY72399.1"/>
    </source>
</evidence>
<dbReference type="CDD" id="cd07130">
    <property type="entry name" value="ALDH_F7_AASADH"/>
    <property type="match status" value="1"/>
</dbReference>
<dbReference type="InterPro" id="IPR016162">
    <property type="entry name" value="Ald_DH_N"/>
</dbReference>
<comment type="caution">
    <text evidence="9">The sequence shown here is derived from an EMBL/GenBank/DDBJ whole genome shotgun (WGS) entry which is preliminary data.</text>
</comment>
<evidence type="ECO:0000256" key="7">
    <source>
        <dbReference type="RuleBase" id="RU003345"/>
    </source>
</evidence>
<feature type="active site" evidence="6">
    <location>
        <position position="280"/>
    </location>
</feature>
<keyword evidence="10" id="KW-1185">Reference proteome</keyword>
<evidence type="ECO:0000259" key="8">
    <source>
        <dbReference type="Pfam" id="PF00171"/>
    </source>
</evidence>
<protein>
    <recommendedName>
        <fullName evidence="5">aldehyde dehydrogenase (NAD(+))</fullName>
        <ecNumber evidence="5">1.2.1.3</ecNumber>
    </recommendedName>
</protein>
<dbReference type="Gene3D" id="3.40.309.10">
    <property type="entry name" value="Aldehyde Dehydrogenase, Chain A, domain 2"/>
    <property type="match status" value="1"/>
</dbReference>
<dbReference type="STRING" id="106004.A0A1Y2ELI2"/>